<dbReference type="EMBL" id="CP014168">
    <property type="protein sequence ID" value="AOH83227.1"/>
    <property type="molecule type" value="Genomic_DNA"/>
</dbReference>
<dbReference type="AlphaFoldDB" id="A0A1B3Z740"/>
<dbReference type="Proteomes" id="UP000094256">
    <property type="component" value="Chromosome"/>
</dbReference>
<accession>A0A1B3Z740</accession>
<protein>
    <submittedName>
        <fullName evidence="1">Uncharacterized protein</fullName>
    </submittedName>
</protein>
<dbReference type="KEGG" id="span:AWL63_03800"/>
<reference evidence="1 2" key="1">
    <citation type="submission" date="2016-01" db="EMBL/GenBank/DDBJ databases">
        <title>Complete genome and mega plasmid sequence of Sphingomonas panacis DCY99 elicits systemic resistance in rice to Xanthomonas oryzae.</title>
        <authorList>
            <person name="Kim Y.J."/>
            <person name="Yang D.C."/>
            <person name="Sing P."/>
        </authorList>
    </citation>
    <scope>NUCLEOTIDE SEQUENCE [LARGE SCALE GENOMIC DNA]</scope>
    <source>
        <strain evidence="1 2">DCY99</strain>
    </source>
</reference>
<organism evidence="1 2">
    <name type="scientific">Sphingomonas panacis</name>
    <dbReference type="NCBI Taxonomy" id="1560345"/>
    <lineage>
        <taxon>Bacteria</taxon>
        <taxon>Pseudomonadati</taxon>
        <taxon>Pseudomonadota</taxon>
        <taxon>Alphaproteobacteria</taxon>
        <taxon>Sphingomonadales</taxon>
        <taxon>Sphingomonadaceae</taxon>
        <taxon>Sphingomonas</taxon>
    </lineage>
</organism>
<evidence type="ECO:0000313" key="1">
    <source>
        <dbReference type="EMBL" id="AOH83227.1"/>
    </source>
</evidence>
<sequence length="87" mass="9547">MLAHPPTADCARYDSREVAVQRHEMIDAPCDVLGRALGRKGMSGAFDEAVTTSVQHQRTTPEILIDLLRAEAAHRHAAWRVASAGER</sequence>
<name>A0A1B3Z740_9SPHN</name>
<proteinExistence type="predicted"/>
<gene>
    <name evidence="1" type="ORF">AWL63_03800</name>
</gene>
<evidence type="ECO:0000313" key="2">
    <source>
        <dbReference type="Proteomes" id="UP000094256"/>
    </source>
</evidence>
<keyword evidence="2" id="KW-1185">Reference proteome</keyword>